<dbReference type="PROSITE" id="PS51257">
    <property type="entry name" value="PROKAR_LIPOPROTEIN"/>
    <property type="match status" value="1"/>
</dbReference>
<evidence type="ECO:0000256" key="1">
    <source>
        <dbReference type="SAM" id="MobiDB-lite"/>
    </source>
</evidence>
<feature type="region of interest" description="Disordered" evidence="1">
    <location>
        <begin position="51"/>
        <end position="99"/>
    </location>
</feature>
<sequence length="142" mass="14314">MRSGGAGGRHAAFFGIGWLLLALACLAIALPGKAEPSRISGTTSHFAMLAPAVERTSPTASASDSATAAPATDEGEPEALPAPFEPSAEKEPYGDKYRRAHGTGFPALSGLGRVAPIAIVARDRSTAAEGRLPPAHASPATG</sequence>
<gene>
    <name evidence="2" type="ORF">CSC65_10765</name>
</gene>
<dbReference type="RefSeq" id="WP_162410606.1">
    <property type="nucleotide sequence ID" value="NZ_PDWN01000010.1"/>
</dbReference>
<organism evidence="2 3">
    <name type="scientific">Pseudoxanthomonas daejeonensis</name>
    <dbReference type="NCBI Taxonomy" id="266062"/>
    <lineage>
        <taxon>Bacteria</taxon>
        <taxon>Pseudomonadati</taxon>
        <taxon>Pseudomonadota</taxon>
        <taxon>Gammaproteobacteria</taxon>
        <taxon>Lysobacterales</taxon>
        <taxon>Lysobacteraceae</taxon>
        <taxon>Pseudoxanthomonas</taxon>
    </lineage>
</organism>
<proteinExistence type="predicted"/>
<keyword evidence="3" id="KW-1185">Reference proteome</keyword>
<comment type="caution">
    <text evidence="2">The sequence shown here is derived from an EMBL/GenBank/DDBJ whole genome shotgun (WGS) entry which is preliminary data.</text>
</comment>
<evidence type="ECO:0000313" key="2">
    <source>
        <dbReference type="EMBL" id="KAF1693761.1"/>
    </source>
</evidence>
<feature type="compositionally biased region" description="Basic and acidic residues" evidence="1">
    <location>
        <begin position="87"/>
        <end position="97"/>
    </location>
</feature>
<accession>A0ABQ6Z5K8</accession>
<name>A0ABQ6Z5K8_9GAMM</name>
<dbReference type="Proteomes" id="UP000788419">
    <property type="component" value="Unassembled WGS sequence"/>
</dbReference>
<protein>
    <submittedName>
        <fullName evidence="2">Uncharacterized protein</fullName>
    </submittedName>
</protein>
<reference evidence="2 3" key="1">
    <citation type="submission" date="2017-10" db="EMBL/GenBank/DDBJ databases">
        <title>Whole genome sequencing of members of genus Pseudoxanthomonas.</title>
        <authorList>
            <person name="Kumar S."/>
            <person name="Bansal K."/>
            <person name="Kaur A."/>
            <person name="Patil P."/>
            <person name="Sharma S."/>
            <person name="Patil P.B."/>
        </authorList>
    </citation>
    <scope>NUCLEOTIDE SEQUENCE [LARGE SCALE GENOMIC DNA]</scope>
    <source>
        <strain evidence="2 3">DSM 17801</strain>
    </source>
</reference>
<evidence type="ECO:0000313" key="3">
    <source>
        <dbReference type="Proteomes" id="UP000788419"/>
    </source>
</evidence>
<feature type="compositionally biased region" description="Low complexity" evidence="1">
    <location>
        <begin position="56"/>
        <end position="72"/>
    </location>
</feature>
<dbReference type="EMBL" id="PDWN01000010">
    <property type="protein sequence ID" value="KAF1693761.1"/>
    <property type="molecule type" value="Genomic_DNA"/>
</dbReference>